<reference evidence="1 2" key="1">
    <citation type="submission" date="2016-10" db="EMBL/GenBank/DDBJ databases">
        <authorList>
            <person name="de Groot N.N."/>
        </authorList>
    </citation>
    <scope>NUCLEOTIDE SEQUENCE [LARGE SCALE GENOMIC DNA]</scope>
    <source>
        <strain evidence="1 2">DSM 17794</strain>
    </source>
</reference>
<dbReference type="Proteomes" id="UP000199153">
    <property type="component" value="Unassembled WGS sequence"/>
</dbReference>
<organism evidence="1 2">
    <name type="scientific">Salegentibacter flavus</name>
    <dbReference type="NCBI Taxonomy" id="287099"/>
    <lineage>
        <taxon>Bacteria</taxon>
        <taxon>Pseudomonadati</taxon>
        <taxon>Bacteroidota</taxon>
        <taxon>Flavobacteriia</taxon>
        <taxon>Flavobacteriales</taxon>
        <taxon>Flavobacteriaceae</taxon>
        <taxon>Salegentibacter</taxon>
    </lineage>
</organism>
<dbReference type="AlphaFoldDB" id="A0A1I4ZJ46"/>
<dbReference type="EMBL" id="FOVL01000006">
    <property type="protein sequence ID" value="SFN50083.1"/>
    <property type="molecule type" value="Genomic_DNA"/>
</dbReference>
<proteinExistence type="predicted"/>
<evidence type="ECO:0000313" key="1">
    <source>
        <dbReference type="EMBL" id="SFN50083.1"/>
    </source>
</evidence>
<dbReference type="STRING" id="287099.SAMN05660413_01365"/>
<gene>
    <name evidence="1" type="ORF">SAMN05660413_01365</name>
</gene>
<accession>A0A1I4ZJ46</accession>
<evidence type="ECO:0000313" key="2">
    <source>
        <dbReference type="Proteomes" id="UP000199153"/>
    </source>
</evidence>
<sequence length="45" mass="4773">MFNLKSPRAEANYGVIGLLKALGDPPLIAIVANKESAGLNFSHSF</sequence>
<keyword evidence="2" id="KW-1185">Reference proteome</keyword>
<name>A0A1I4ZJ46_9FLAO</name>
<protein>
    <submittedName>
        <fullName evidence="1">Uncharacterized protein</fullName>
    </submittedName>
</protein>